<dbReference type="Proteomes" id="UP001141327">
    <property type="component" value="Unassembled WGS sequence"/>
</dbReference>
<accession>A0ABQ8V139</accession>
<comment type="caution">
    <text evidence="3">The sequence shown here is derived from an EMBL/GenBank/DDBJ whole genome shotgun (WGS) entry which is preliminary data.</text>
</comment>
<dbReference type="EMBL" id="JAPMOS010000002">
    <property type="protein sequence ID" value="KAJ4462795.1"/>
    <property type="molecule type" value="Genomic_DNA"/>
</dbReference>
<dbReference type="InterPro" id="IPR003141">
    <property type="entry name" value="Pol/His_phosphatase_N"/>
</dbReference>
<dbReference type="InterPro" id="IPR052018">
    <property type="entry name" value="PHP_domain"/>
</dbReference>
<dbReference type="SUPFAM" id="SSF89550">
    <property type="entry name" value="PHP domain-like"/>
    <property type="match status" value="1"/>
</dbReference>
<dbReference type="InterPro" id="IPR016195">
    <property type="entry name" value="Pol/histidinol_Pase-like"/>
</dbReference>
<gene>
    <name evidence="3" type="ORF">PAPYR_820</name>
</gene>
<keyword evidence="4" id="KW-1185">Reference proteome</keyword>
<feature type="compositionally biased region" description="Low complexity" evidence="1">
    <location>
        <begin position="175"/>
        <end position="186"/>
    </location>
</feature>
<protein>
    <submittedName>
        <fullName evidence="3">PHP domain protein</fullName>
    </submittedName>
</protein>
<proteinExistence type="predicted"/>
<feature type="domain" description="Polymerase/histidinol phosphatase N-terminal" evidence="2">
    <location>
        <begin position="5"/>
        <end position="73"/>
    </location>
</feature>
<reference evidence="3" key="1">
    <citation type="journal article" date="2022" name="bioRxiv">
        <title>Genomics of Preaxostyla Flagellates Illuminates Evolutionary Transitions and the Path Towards Mitochondrial Loss.</title>
        <authorList>
            <person name="Novak L.V.F."/>
            <person name="Treitli S.C."/>
            <person name="Pyrih J."/>
            <person name="Halakuc P."/>
            <person name="Pipaliya S.V."/>
            <person name="Vacek V."/>
            <person name="Brzon O."/>
            <person name="Soukal P."/>
            <person name="Eme L."/>
            <person name="Dacks J.B."/>
            <person name="Karnkowska A."/>
            <person name="Elias M."/>
            <person name="Hampl V."/>
        </authorList>
    </citation>
    <scope>NUCLEOTIDE SEQUENCE</scope>
    <source>
        <strain evidence="3">RCP-MX</strain>
    </source>
</reference>
<name>A0ABQ8V139_9EUKA</name>
<evidence type="ECO:0000313" key="4">
    <source>
        <dbReference type="Proteomes" id="UP001141327"/>
    </source>
</evidence>
<evidence type="ECO:0000259" key="2">
    <source>
        <dbReference type="SMART" id="SM00481"/>
    </source>
</evidence>
<organism evidence="3 4">
    <name type="scientific">Paratrimastix pyriformis</name>
    <dbReference type="NCBI Taxonomy" id="342808"/>
    <lineage>
        <taxon>Eukaryota</taxon>
        <taxon>Metamonada</taxon>
        <taxon>Preaxostyla</taxon>
        <taxon>Paratrimastigidae</taxon>
        <taxon>Paratrimastix</taxon>
    </lineage>
</organism>
<sequence length="350" mass="38070">MLESLHNHTTASDGEMSHETFLNEAAANGIGIVGFTDHDSLPSLSTVTHLRDLSRENPALPKWIVGIEMSSGLPKELGGQPYSGLHIVGIFVNPENQTLIDHCARSKQARIERMAEMVANLRRLGFSISEADCLLASEGESVGRPHIVRALVWHPPVAKCDQPAARPPREPGCDGPAEGAHAPGGPEQERYQRILDEPTQEPYTLFLADGAFIPGVYVEYKYTLDMDSCVRLIREAGGLAILAHPCTCKSKIPLAMAEQMLAEGRFDGIEVVFGKERDAADRAAARDIAERLRTRMPPVVMGGGGDIHTLEGMREWSAAPWAQQTRGLLEALLAARPDLKTTWSSLAQSS</sequence>
<dbReference type="Gene3D" id="3.20.20.140">
    <property type="entry name" value="Metal-dependent hydrolases"/>
    <property type="match status" value="2"/>
</dbReference>
<dbReference type="PANTHER" id="PTHR42924">
    <property type="entry name" value="EXONUCLEASE"/>
    <property type="match status" value="1"/>
</dbReference>
<dbReference type="SMART" id="SM00481">
    <property type="entry name" value="POLIIIAc"/>
    <property type="match status" value="1"/>
</dbReference>
<feature type="region of interest" description="Disordered" evidence="1">
    <location>
        <begin position="161"/>
        <end position="186"/>
    </location>
</feature>
<evidence type="ECO:0000313" key="3">
    <source>
        <dbReference type="EMBL" id="KAJ4462795.1"/>
    </source>
</evidence>
<dbReference type="PANTHER" id="PTHR42924:SF3">
    <property type="entry name" value="POLYMERASE_HISTIDINOL PHOSPHATASE N-TERMINAL DOMAIN-CONTAINING PROTEIN"/>
    <property type="match status" value="1"/>
</dbReference>
<evidence type="ECO:0000256" key="1">
    <source>
        <dbReference type="SAM" id="MobiDB-lite"/>
    </source>
</evidence>